<organism evidence="1 2">
    <name type="scientific">Lacrimispora celerecrescens</name>
    <dbReference type="NCBI Taxonomy" id="29354"/>
    <lineage>
        <taxon>Bacteria</taxon>
        <taxon>Bacillati</taxon>
        <taxon>Bacillota</taxon>
        <taxon>Clostridia</taxon>
        <taxon>Lachnospirales</taxon>
        <taxon>Lachnospiraceae</taxon>
        <taxon>Lacrimispora</taxon>
    </lineage>
</organism>
<gene>
    <name evidence="1" type="ORF">IO98_14810</name>
</gene>
<sequence length="159" mass="18500">MTEQGPAEYYIFMHGPALYQRDKTENKIIANKNVNNQQIRLGEADMPTIKFSLNEEYYQKLEEMAKQDGISIQDCIRNKLFNLTTIFTPAEAVKRALKQYKPGDSFTLPELYGNEWTIGRGVAGVFGKQFFNYVKDEYPNIIQFEKMVDCGRRAQYKMI</sequence>
<evidence type="ECO:0000313" key="2">
    <source>
        <dbReference type="Proteomes" id="UP000028525"/>
    </source>
</evidence>
<accession>A0A084JJX4</accession>
<reference evidence="1 2" key="1">
    <citation type="submission" date="2014-07" db="EMBL/GenBank/DDBJ databases">
        <title>Draft genome of Clostridium celerecrescens 152B isolated from sediments associated with methane hydrate from Krishna Godavari basin.</title>
        <authorList>
            <person name="Honkalas V.S."/>
            <person name="Dabir A.P."/>
            <person name="Arora P."/>
            <person name="Dhakephalkar P.K."/>
        </authorList>
    </citation>
    <scope>NUCLEOTIDE SEQUENCE [LARGE SCALE GENOMIC DNA]</scope>
    <source>
        <strain evidence="1 2">152B</strain>
    </source>
</reference>
<protein>
    <submittedName>
        <fullName evidence="1">Uncharacterized protein</fullName>
    </submittedName>
</protein>
<dbReference type="InterPro" id="IPR010813">
    <property type="entry name" value="DUF1413"/>
</dbReference>
<name>A0A084JJX4_9FIRM</name>
<dbReference type="Pfam" id="PF07205">
    <property type="entry name" value="DUF1413"/>
    <property type="match status" value="1"/>
</dbReference>
<dbReference type="Proteomes" id="UP000028525">
    <property type="component" value="Unassembled WGS sequence"/>
</dbReference>
<dbReference type="AlphaFoldDB" id="A0A084JJX4"/>
<dbReference type="EMBL" id="JPME01000018">
    <property type="protein sequence ID" value="KEZ89258.1"/>
    <property type="molecule type" value="Genomic_DNA"/>
</dbReference>
<comment type="caution">
    <text evidence="1">The sequence shown here is derived from an EMBL/GenBank/DDBJ whole genome shotgun (WGS) entry which is preliminary data.</text>
</comment>
<keyword evidence="2" id="KW-1185">Reference proteome</keyword>
<evidence type="ECO:0000313" key="1">
    <source>
        <dbReference type="EMBL" id="KEZ89258.1"/>
    </source>
</evidence>
<proteinExistence type="predicted"/>